<feature type="region of interest" description="Disordered" evidence="15">
    <location>
        <begin position="103"/>
        <end position="163"/>
    </location>
</feature>
<dbReference type="InParanoid" id="A0A4Q1BB09"/>
<evidence type="ECO:0000256" key="14">
    <source>
        <dbReference type="ARBA" id="ARBA00030453"/>
    </source>
</evidence>
<evidence type="ECO:0000256" key="13">
    <source>
        <dbReference type="ARBA" id="ARBA00023328"/>
    </source>
</evidence>
<reference evidence="16 17" key="1">
    <citation type="submission" date="2016-06" db="EMBL/GenBank/DDBJ databases">
        <title>Evolution of pathogenesis and genome organization in the Tremellales.</title>
        <authorList>
            <person name="Cuomo C."/>
            <person name="Litvintseva A."/>
            <person name="Heitman J."/>
            <person name="Chen Y."/>
            <person name="Sun S."/>
            <person name="Springer D."/>
            <person name="Dromer F."/>
            <person name="Young S."/>
            <person name="Zeng Q."/>
            <person name="Chapman S."/>
            <person name="Gujja S."/>
            <person name="Saif S."/>
            <person name="Birren B."/>
        </authorList>
    </citation>
    <scope>NUCLEOTIDE SEQUENCE [LARGE SCALE GENOMIC DNA]</scope>
    <source>
        <strain evidence="16 17">ATCC 28783</strain>
    </source>
</reference>
<keyword evidence="10" id="KW-0995">Kinetochore</keyword>
<dbReference type="OrthoDB" id="5586015at2759"/>
<protein>
    <recommendedName>
        <fullName evidence="5">DASH complex subunit DAM1</fullName>
    </recommendedName>
    <alternativeName>
        <fullName evidence="14">Outer kinetochore protein DAM1</fullName>
    </alternativeName>
</protein>
<dbReference type="GO" id="GO:1990537">
    <property type="term" value="C:mitotic spindle polar microtubule"/>
    <property type="evidence" value="ECO:0007669"/>
    <property type="project" value="TreeGrafter"/>
</dbReference>
<keyword evidence="11" id="KW-0206">Cytoskeleton</keyword>
<feature type="compositionally biased region" description="Polar residues" evidence="15">
    <location>
        <begin position="123"/>
        <end position="140"/>
    </location>
</feature>
<dbReference type="GO" id="GO:0044732">
    <property type="term" value="C:mitotic spindle pole body"/>
    <property type="evidence" value="ECO:0007669"/>
    <property type="project" value="TreeGrafter"/>
</dbReference>
<dbReference type="VEuPathDB" id="FungiDB:TREMEDRAFT_24092"/>
<comment type="similarity">
    <text evidence="4">Belongs to the DASH complex DAM1 family.</text>
</comment>
<keyword evidence="12" id="KW-0539">Nucleus</keyword>
<comment type="subcellular location">
    <subcellularLocation>
        <location evidence="3">Chromosome</location>
        <location evidence="3">Centromere</location>
        <location evidence="3">Kinetochore</location>
    </subcellularLocation>
    <subcellularLocation>
        <location evidence="2">Cytoplasm</location>
        <location evidence="2">Cytoskeleton</location>
        <location evidence="2">Spindle</location>
    </subcellularLocation>
    <subcellularLocation>
        <location evidence="1">Nucleus</location>
    </subcellularLocation>
</comment>
<keyword evidence="7" id="KW-0963">Cytoplasm</keyword>
<gene>
    <name evidence="16" type="ORF">M231_07863</name>
</gene>
<evidence type="ECO:0000256" key="3">
    <source>
        <dbReference type="ARBA" id="ARBA00004629"/>
    </source>
</evidence>
<organism evidence="16 17">
    <name type="scientific">Tremella mesenterica</name>
    <name type="common">Jelly fungus</name>
    <dbReference type="NCBI Taxonomy" id="5217"/>
    <lineage>
        <taxon>Eukaryota</taxon>
        <taxon>Fungi</taxon>
        <taxon>Dikarya</taxon>
        <taxon>Basidiomycota</taxon>
        <taxon>Agaricomycotina</taxon>
        <taxon>Tremellomycetes</taxon>
        <taxon>Tremellales</taxon>
        <taxon>Tremellaceae</taxon>
        <taxon>Tremella</taxon>
    </lineage>
</organism>
<dbReference type="PANTHER" id="PTHR28113">
    <property type="entry name" value="DASH COMPLEX SUBUNIT DAM1"/>
    <property type="match status" value="1"/>
</dbReference>
<evidence type="ECO:0000256" key="12">
    <source>
        <dbReference type="ARBA" id="ARBA00023242"/>
    </source>
</evidence>
<evidence type="ECO:0000256" key="2">
    <source>
        <dbReference type="ARBA" id="ARBA00004186"/>
    </source>
</evidence>
<sequence>MAPAPPHPLRRISTGSLSSLARSQDRASSSAAGLDFLRIPMTDLADEATTLSSNLNNLNELHDALGTFNESFSAYLYALKMNAFCVEWPSAPDEISFARAPTLKPIEPEPTPMPPQQRKQDEPSSPNPTQNHAGDQTYATVMSEEAPRRPVKKPVGKKPGMSNKRKRDLDIAAIIDTLPLEYRGNQPAARLIMEKVIGRLMDAPDGLPIKAMVFPPELPQPKVNKCLIALVTKKVVAKNNIGGTTWYKWVGV</sequence>
<dbReference type="Proteomes" id="UP000289152">
    <property type="component" value="Unassembled WGS sequence"/>
</dbReference>
<dbReference type="PANTHER" id="PTHR28113:SF1">
    <property type="entry name" value="DASH COMPLEX SUBUNIT DAM1"/>
    <property type="match status" value="1"/>
</dbReference>
<dbReference type="AlphaFoldDB" id="A0A4Q1BB09"/>
<evidence type="ECO:0000256" key="11">
    <source>
        <dbReference type="ARBA" id="ARBA00023212"/>
    </source>
</evidence>
<dbReference type="GO" id="GO:0042729">
    <property type="term" value="C:DASH complex"/>
    <property type="evidence" value="ECO:0007669"/>
    <property type="project" value="InterPro"/>
</dbReference>
<evidence type="ECO:0000313" key="16">
    <source>
        <dbReference type="EMBL" id="RXK34874.1"/>
    </source>
</evidence>
<evidence type="ECO:0000256" key="1">
    <source>
        <dbReference type="ARBA" id="ARBA00004123"/>
    </source>
</evidence>
<evidence type="ECO:0000256" key="4">
    <source>
        <dbReference type="ARBA" id="ARBA00010073"/>
    </source>
</evidence>
<evidence type="ECO:0000313" key="17">
    <source>
        <dbReference type="Proteomes" id="UP000289152"/>
    </source>
</evidence>
<name>A0A4Q1BB09_TREME</name>
<evidence type="ECO:0000256" key="7">
    <source>
        <dbReference type="ARBA" id="ARBA00022490"/>
    </source>
</evidence>
<evidence type="ECO:0000256" key="10">
    <source>
        <dbReference type="ARBA" id="ARBA00022838"/>
    </source>
</evidence>
<keyword evidence="9" id="KW-0159">Chromosome partition</keyword>
<keyword evidence="6" id="KW-0158">Chromosome</keyword>
<dbReference type="STRING" id="5217.A0A4Q1BB09"/>
<evidence type="ECO:0000256" key="6">
    <source>
        <dbReference type="ARBA" id="ARBA00022454"/>
    </source>
</evidence>
<keyword evidence="8" id="KW-0493">Microtubule</keyword>
<keyword evidence="17" id="KW-1185">Reference proteome</keyword>
<feature type="region of interest" description="Disordered" evidence="15">
    <location>
        <begin position="1"/>
        <end position="24"/>
    </location>
</feature>
<evidence type="ECO:0000256" key="5">
    <source>
        <dbReference type="ARBA" id="ARBA00020497"/>
    </source>
</evidence>
<accession>A0A4Q1BB09</accession>
<evidence type="ECO:0000256" key="15">
    <source>
        <dbReference type="SAM" id="MobiDB-lite"/>
    </source>
</evidence>
<dbReference type="GO" id="GO:1990758">
    <property type="term" value="P:mitotic sister chromatid biorientation"/>
    <property type="evidence" value="ECO:0007669"/>
    <property type="project" value="TreeGrafter"/>
</dbReference>
<comment type="caution">
    <text evidence="16">The sequence shown here is derived from an EMBL/GenBank/DDBJ whole genome shotgun (WGS) entry which is preliminary data.</text>
</comment>
<dbReference type="InterPro" id="IPR013962">
    <property type="entry name" value="DASH_Dam1"/>
</dbReference>
<evidence type="ECO:0000256" key="8">
    <source>
        <dbReference type="ARBA" id="ARBA00022701"/>
    </source>
</evidence>
<proteinExistence type="inferred from homology"/>
<keyword evidence="13" id="KW-0137">Centromere</keyword>
<evidence type="ECO:0000256" key="9">
    <source>
        <dbReference type="ARBA" id="ARBA00022829"/>
    </source>
</evidence>
<dbReference type="Pfam" id="PF08653">
    <property type="entry name" value="DASH_Dam1"/>
    <property type="match status" value="1"/>
</dbReference>
<dbReference type="EMBL" id="SDIL01000177">
    <property type="protein sequence ID" value="RXK34874.1"/>
    <property type="molecule type" value="Genomic_DNA"/>
</dbReference>